<feature type="compositionally biased region" description="Basic and acidic residues" evidence="1">
    <location>
        <begin position="732"/>
        <end position="756"/>
    </location>
</feature>
<proteinExistence type="predicted"/>
<feature type="compositionally biased region" description="Low complexity" evidence="1">
    <location>
        <begin position="872"/>
        <end position="887"/>
    </location>
</feature>
<organism evidence="2 3">
    <name type="scientific">Leishmania martiniquensis</name>
    <dbReference type="NCBI Taxonomy" id="1580590"/>
    <lineage>
        <taxon>Eukaryota</taxon>
        <taxon>Discoba</taxon>
        <taxon>Euglenozoa</taxon>
        <taxon>Kinetoplastea</taxon>
        <taxon>Metakinetoplastina</taxon>
        <taxon>Trypanosomatida</taxon>
        <taxon>Trypanosomatidae</taxon>
        <taxon>Leishmaniinae</taxon>
        <taxon>Leishmania</taxon>
    </lineage>
</organism>
<feature type="region of interest" description="Disordered" evidence="1">
    <location>
        <begin position="717"/>
        <end position="761"/>
    </location>
</feature>
<gene>
    <name evidence="2" type="ORF">LSCM1_06484</name>
</gene>
<feature type="region of interest" description="Disordered" evidence="1">
    <location>
        <begin position="343"/>
        <end position="371"/>
    </location>
</feature>
<dbReference type="GeneID" id="92516421"/>
<feature type="compositionally biased region" description="Basic residues" evidence="1">
    <location>
        <begin position="945"/>
        <end position="961"/>
    </location>
</feature>
<reference evidence="3" key="2">
    <citation type="journal article" date="2021" name="Sci. Data">
        <title>Chromosome-scale genome sequencing, assembly and annotation of six genomes from subfamily Leishmaniinae.</title>
        <authorList>
            <person name="Almutairi H."/>
            <person name="Urbaniak M.D."/>
            <person name="Bates M.D."/>
            <person name="Jariyapan N."/>
            <person name="Kwakye-Nuako G."/>
            <person name="Thomaz Soccol V."/>
            <person name="Al-Salem W.S."/>
            <person name="Dillon R.J."/>
            <person name="Bates P.A."/>
            <person name="Gatherer D."/>
        </authorList>
    </citation>
    <scope>NUCLEOTIDE SEQUENCE [LARGE SCALE GENOMIC DNA]</scope>
</reference>
<keyword evidence="3" id="KW-1185">Reference proteome</keyword>
<sequence length="961" mass="102120">MYRFLSSSALRTEPLDWVTLMTNALAVVRETPSEQVLNTLTMMQSYATASPEVFTNVSQGSRDVKEYAALLCAMDAAISEWPLRIRQLLDLPPVVFVPTGGLGSSFVTVPVHTPRGEALVFLFNVSLYHMDAGLRYLSCVRADASVRISFSASRRLGGGGSVAAPNHKAKLAAQHCRHAVDVLRWAEALRATPSSPSAVALRQLRSRLPLDATRDMCLLCSAVAKYMYALSSASTKDKPDVLARLAFDAAQLQLPGCVPASSSLQLLPALLLATYHYHRAAWYYSSSKVPCMAEALGHMQYANTLLRSCDTQWGTEESHAQMEHEARQWWGRRLASLFTGASRAGASVPRQRPNELPRRDNGARRVAGAANSVEADTDDSAVMATLQPSTEYPRLYELVLHGEGRSTSTAARSPAGDGNDGAPAAATAADVVQVYPYLRLLLEAVCGCLQKYQRENGLVYFAKALAADVVCRDVPDVAVTAGGGGGEADAAEESGLFEPSASFLASLPSATTLQLALAQEEASGQAQQTLASLLQRVEQDRRQLLLFIEPPSTLQHALDALEALLPQASQWGALDAVVNAAAEAVEAAARDFIDVAAAWQEGHDAYVGARCAAHPLLRDTRGELALWSERASEALQRWKALQIPAEVDSRSALLDALVPISTELHAYLTQSEDVCRDARDALMSGAGSVTLAQVQVCTAAMDAVRQLGIELSTKVAAMAPRRSAPRPPRSASGRDTRALDSDAKGASARVEEEERAPAPQYTEAEAVIEAMVQILEEAPIVVAHVESAAAELRDMQKKAVVTPLSHLRDVRFLPSLTKRPITEEKEGVGAVMTSAKGGGGGVKAAPVRGDFASSHKRTRTPSAERPPLLPQSSGEDASDSVSSSQLADAKEMGGATTAAVSGSLLSRLKANKARRQQGPRGASATASSPSSPPSTAPSSGAAAAAKRKSAAKAPRPKRPKQ</sequence>
<dbReference type="Proteomes" id="UP000673552">
    <property type="component" value="Unassembled WGS sequence"/>
</dbReference>
<feature type="compositionally biased region" description="Basic and acidic residues" evidence="1">
    <location>
        <begin position="352"/>
        <end position="363"/>
    </location>
</feature>
<dbReference type="EMBL" id="JAFEUZ010000020">
    <property type="protein sequence ID" value="KAG5480060.1"/>
    <property type="molecule type" value="Genomic_DNA"/>
</dbReference>
<protein>
    <submittedName>
        <fullName evidence="2">Uncharacterized protein</fullName>
    </submittedName>
</protein>
<dbReference type="RefSeq" id="XP_067179223.1">
    <property type="nucleotide sequence ID" value="XM_067323909.1"/>
</dbReference>
<feature type="region of interest" description="Disordered" evidence="1">
    <location>
        <begin position="827"/>
        <end position="961"/>
    </location>
</feature>
<feature type="compositionally biased region" description="Low complexity" evidence="1">
    <location>
        <begin position="919"/>
        <end position="929"/>
    </location>
</feature>
<name>A0A836H9I5_9TRYP</name>
<evidence type="ECO:0000313" key="3">
    <source>
        <dbReference type="Proteomes" id="UP000673552"/>
    </source>
</evidence>
<dbReference type="AlphaFoldDB" id="A0A836H9I5"/>
<evidence type="ECO:0000256" key="1">
    <source>
        <dbReference type="SAM" id="MobiDB-lite"/>
    </source>
</evidence>
<accession>A0A836H9I5</accession>
<evidence type="ECO:0000313" key="2">
    <source>
        <dbReference type="EMBL" id="KAG5480060.1"/>
    </source>
</evidence>
<dbReference type="OrthoDB" id="273120at2759"/>
<reference evidence="3" key="1">
    <citation type="journal article" date="2021" name="Microbiol. Resour. Announc.">
        <title>LGAAP: Leishmaniinae Genome Assembly and Annotation Pipeline.</title>
        <authorList>
            <person name="Almutairi H."/>
            <person name="Urbaniak M.D."/>
            <person name="Bates M.D."/>
            <person name="Jariyapan N."/>
            <person name="Kwakye-Nuako G."/>
            <person name="Thomaz-Soccol V."/>
            <person name="Al-Salem W.S."/>
            <person name="Dillon R.J."/>
            <person name="Bates P.A."/>
            <person name="Gatherer D."/>
        </authorList>
    </citation>
    <scope>NUCLEOTIDE SEQUENCE [LARGE SCALE GENOMIC DNA]</scope>
</reference>
<comment type="caution">
    <text evidence="2">The sequence shown here is derived from an EMBL/GenBank/DDBJ whole genome shotgun (WGS) entry which is preliminary data.</text>
</comment>
<dbReference type="KEGG" id="lmat:92516421"/>